<evidence type="ECO:0000313" key="3">
    <source>
        <dbReference type="Proteomes" id="UP000521943"/>
    </source>
</evidence>
<dbReference type="OrthoDB" id="3171382at2759"/>
<gene>
    <name evidence="2" type="ORF">DFP72DRAFT_1166448</name>
</gene>
<feature type="region of interest" description="Disordered" evidence="1">
    <location>
        <begin position="110"/>
        <end position="143"/>
    </location>
</feature>
<comment type="caution">
    <text evidence="2">The sequence shown here is derived from an EMBL/GenBank/DDBJ whole genome shotgun (WGS) entry which is preliminary data.</text>
</comment>
<evidence type="ECO:0000313" key="2">
    <source>
        <dbReference type="EMBL" id="KAF6760200.1"/>
    </source>
</evidence>
<proteinExistence type="predicted"/>
<keyword evidence="3" id="KW-1185">Reference proteome</keyword>
<dbReference type="AlphaFoldDB" id="A0A8H6I781"/>
<dbReference type="EMBL" id="JACGCI010000013">
    <property type="protein sequence ID" value="KAF6760200.1"/>
    <property type="molecule type" value="Genomic_DNA"/>
</dbReference>
<reference evidence="2 3" key="1">
    <citation type="submission" date="2020-07" db="EMBL/GenBank/DDBJ databases">
        <title>Comparative genomics of pyrophilous fungi reveals a link between fire events and developmental genes.</title>
        <authorList>
            <consortium name="DOE Joint Genome Institute"/>
            <person name="Steindorff A.S."/>
            <person name="Carver A."/>
            <person name="Calhoun S."/>
            <person name="Stillman K."/>
            <person name="Liu H."/>
            <person name="Lipzen A."/>
            <person name="Pangilinan J."/>
            <person name="Labutti K."/>
            <person name="Bruns T.D."/>
            <person name="Grigoriev I.V."/>
        </authorList>
    </citation>
    <scope>NUCLEOTIDE SEQUENCE [LARGE SCALE GENOMIC DNA]</scope>
    <source>
        <strain evidence="2 3">CBS 144469</strain>
    </source>
</reference>
<feature type="region of interest" description="Disordered" evidence="1">
    <location>
        <begin position="1"/>
        <end position="36"/>
    </location>
</feature>
<name>A0A8H6I781_9AGAR</name>
<sequence length="313" mass="35836">MSDPQSSQNANPAPDANASQQRQPRVRKPPFADWPTFKILTPPQGQFSLKSDEWVFTWCSQTIHGRIRGLEPNCRSISIRKVFPHEVRNVSGFRKHKNVDAEGKARYPLPAEGQAENLPRVLGGPAPEVEDDDQPTPPAKPATKHWGEGWYFWTSTSRAAAINKTYQMKQSLEAQQRFTARQYELRDLWQDYQDDLARGLDKDNLVQKYGGKVFGSISPPKLPLPEHSLLVHLPPDLPPLWGRVEKLLAPSWRVLNLFRESITSGDQKEFALRVWKKAQTNEPFELARRTCSQTYERWRTKDAADEDEPKKSS</sequence>
<feature type="compositionally biased region" description="Polar residues" evidence="1">
    <location>
        <begin position="1"/>
        <end position="23"/>
    </location>
</feature>
<organism evidence="2 3">
    <name type="scientific">Ephemerocybe angulata</name>
    <dbReference type="NCBI Taxonomy" id="980116"/>
    <lineage>
        <taxon>Eukaryota</taxon>
        <taxon>Fungi</taxon>
        <taxon>Dikarya</taxon>
        <taxon>Basidiomycota</taxon>
        <taxon>Agaricomycotina</taxon>
        <taxon>Agaricomycetes</taxon>
        <taxon>Agaricomycetidae</taxon>
        <taxon>Agaricales</taxon>
        <taxon>Agaricineae</taxon>
        <taxon>Psathyrellaceae</taxon>
        <taxon>Ephemerocybe</taxon>
    </lineage>
</organism>
<evidence type="ECO:0000256" key="1">
    <source>
        <dbReference type="SAM" id="MobiDB-lite"/>
    </source>
</evidence>
<protein>
    <submittedName>
        <fullName evidence="2">Uncharacterized protein</fullName>
    </submittedName>
</protein>
<dbReference type="Proteomes" id="UP000521943">
    <property type="component" value="Unassembled WGS sequence"/>
</dbReference>
<accession>A0A8H6I781</accession>